<sequence length="99" mass="10857">MDQNVSIELGGSSLSPKSPTCQANIVGPDSNLRVFSRIPRDSNAIAISDVITKSTFHSVYNVTKEKKYTKDICTRALHKDIEIRFQRATIPEPPGGVAK</sequence>
<dbReference type="Proteomes" id="UP000672032">
    <property type="component" value="Chromosome 4"/>
</dbReference>
<gene>
    <name evidence="2" type="ORF">DSL72_005675</name>
</gene>
<keyword evidence="3" id="KW-1185">Reference proteome</keyword>
<evidence type="ECO:0000256" key="1">
    <source>
        <dbReference type="SAM" id="MobiDB-lite"/>
    </source>
</evidence>
<reference evidence="2" key="1">
    <citation type="submission" date="2020-10" db="EMBL/GenBank/DDBJ databases">
        <title>Genome Sequence of Monilinia vaccinii-corymbosi Sheds Light on Mummy Berry Disease Infection of Blueberry and Mating Type.</title>
        <authorList>
            <person name="Yow A.G."/>
            <person name="Zhang Y."/>
            <person name="Bansal K."/>
            <person name="Eacker S.M."/>
            <person name="Sullivan S."/>
            <person name="Liachko I."/>
            <person name="Cubeta M.A."/>
            <person name="Rollins J.A."/>
            <person name="Ashrafi H."/>
        </authorList>
    </citation>
    <scope>NUCLEOTIDE SEQUENCE</scope>
    <source>
        <strain evidence="2">RL-1</strain>
    </source>
</reference>
<proteinExistence type="predicted"/>
<name>A0A8A3PFR9_9HELO</name>
<feature type="region of interest" description="Disordered" evidence="1">
    <location>
        <begin position="1"/>
        <end position="20"/>
    </location>
</feature>
<evidence type="ECO:0000313" key="2">
    <source>
        <dbReference type="EMBL" id="QSZ34087.1"/>
    </source>
</evidence>
<dbReference type="AlphaFoldDB" id="A0A8A3PFR9"/>
<dbReference type="EMBL" id="CP063408">
    <property type="protein sequence ID" value="QSZ34087.1"/>
    <property type="molecule type" value="Genomic_DNA"/>
</dbReference>
<organism evidence="2 3">
    <name type="scientific">Monilinia vaccinii-corymbosi</name>
    <dbReference type="NCBI Taxonomy" id="61207"/>
    <lineage>
        <taxon>Eukaryota</taxon>
        <taxon>Fungi</taxon>
        <taxon>Dikarya</taxon>
        <taxon>Ascomycota</taxon>
        <taxon>Pezizomycotina</taxon>
        <taxon>Leotiomycetes</taxon>
        <taxon>Helotiales</taxon>
        <taxon>Sclerotiniaceae</taxon>
        <taxon>Monilinia</taxon>
    </lineage>
</organism>
<protein>
    <submittedName>
        <fullName evidence="2">Uncharacterized protein</fullName>
    </submittedName>
</protein>
<accession>A0A8A3PFR9</accession>
<evidence type="ECO:0000313" key="3">
    <source>
        <dbReference type="Proteomes" id="UP000672032"/>
    </source>
</evidence>